<reference evidence="1 2" key="1">
    <citation type="submission" date="2015-10" db="EMBL/GenBank/DDBJ databases">
        <title>The world's first case of liver abscess caused by Pannonibacter phragmitetus.</title>
        <authorList>
            <person name="Ming D."/>
            <person name="Wang M."/>
            <person name="Zhou Y."/>
            <person name="Jiang T."/>
            <person name="Hu S."/>
        </authorList>
    </citation>
    <scope>NUCLEOTIDE SEQUENCE [LARGE SCALE GENOMIC DNA]</scope>
    <source>
        <strain evidence="1 2">31801</strain>
    </source>
</reference>
<accession>A0A0U3Q468</accession>
<keyword evidence="2" id="KW-1185">Reference proteome</keyword>
<evidence type="ECO:0000313" key="2">
    <source>
        <dbReference type="Proteomes" id="UP000064921"/>
    </source>
</evidence>
<sequence>MTTYDVLNRDRDIEATGLDAVDALLMAVSHDGGVGVFRPGRDERGRFDGTLNFYGEVSPSLARTTALRPWHDMAGHHDSRRISLPIWGRTAMDCAAKVIAVHGGDIGGWSVRPINSA</sequence>
<protein>
    <submittedName>
        <fullName evidence="1">Uncharacterized protein</fullName>
    </submittedName>
</protein>
<evidence type="ECO:0000313" key="1">
    <source>
        <dbReference type="EMBL" id="ALV27385.1"/>
    </source>
</evidence>
<dbReference type="EMBL" id="CP013068">
    <property type="protein sequence ID" value="ALV27385.1"/>
    <property type="molecule type" value="Genomic_DNA"/>
</dbReference>
<dbReference type="RefSeq" id="WP_058898864.1">
    <property type="nucleotide sequence ID" value="NZ_CP013068.1"/>
</dbReference>
<organism evidence="1 2">
    <name type="scientific">Pannonibacter phragmitetus</name>
    <dbReference type="NCBI Taxonomy" id="121719"/>
    <lineage>
        <taxon>Bacteria</taxon>
        <taxon>Pseudomonadati</taxon>
        <taxon>Pseudomonadota</taxon>
        <taxon>Alphaproteobacteria</taxon>
        <taxon>Hyphomicrobiales</taxon>
        <taxon>Stappiaceae</taxon>
        <taxon>Pannonibacter</taxon>
    </lineage>
</organism>
<dbReference type="AlphaFoldDB" id="A0A0U3Q468"/>
<proteinExistence type="predicted"/>
<dbReference type="STRING" id="121719.APZ00_10220"/>
<name>A0A0U3Q468_9HYPH</name>
<dbReference type="KEGG" id="pphr:APZ00_10220"/>
<dbReference type="Proteomes" id="UP000064921">
    <property type="component" value="Chromosome"/>
</dbReference>
<gene>
    <name evidence="1" type="ORF">APZ00_10220</name>
</gene>